<dbReference type="InterPro" id="IPR040582">
    <property type="entry name" value="OB_MalK-like"/>
</dbReference>
<dbReference type="InterPro" id="IPR003439">
    <property type="entry name" value="ABC_transporter-like_ATP-bd"/>
</dbReference>
<proteinExistence type="predicted"/>
<dbReference type="Gene3D" id="2.40.50.100">
    <property type="match status" value="1"/>
</dbReference>
<dbReference type="SUPFAM" id="SSF50331">
    <property type="entry name" value="MOP-like"/>
    <property type="match status" value="1"/>
</dbReference>
<keyword evidence="1" id="KW-0813">Transport</keyword>
<keyword evidence="6" id="KW-0472">Membrane</keyword>
<evidence type="ECO:0000256" key="3">
    <source>
        <dbReference type="ARBA" id="ARBA00022741"/>
    </source>
</evidence>
<dbReference type="Proteomes" id="UP000278962">
    <property type="component" value="Unassembled WGS sequence"/>
</dbReference>
<evidence type="ECO:0000256" key="4">
    <source>
        <dbReference type="ARBA" id="ARBA00022840"/>
    </source>
</evidence>
<keyword evidence="4 8" id="KW-0067">ATP-binding</keyword>
<dbReference type="InterPro" id="IPR012340">
    <property type="entry name" value="NA-bd_OB-fold"/>
</dbReference>
<dbReference type="RefSeq" id="WP_121254705.1">
    <property type="nucleotide sequence ID" value="NZ_RBIL01000002.1"/>
</dbReference>
<dbReference type="InterPro" id="IPR015855">
    <property type="entry name" value="ABC_transpr_MalK-like"/>
</dbReference>
<dbReference type="Pfam" id="PF00005">
    <property type="entry name" value="ABC_tran"/>
    <property type="match status" value="1"/>
</dbReference>
<dbReference type="PROSITE" id="PS50893">
    <property type="entry name" value="ABC_TRANSPORTER_2"/>
    <property type="match status" value="1"/>
</dbReference>
<feature type="domain" description="ABC transporter" evidence="7">
    <location>
        <begin position="4"/>
        <end position="235"/>
    </location>
</feature>
<dbReference type="Gene3D" id="3.40.50.300">
    <property type="entry name" value="P-loop containing nucleotide triphosphate hydrolases"/>
    <property type="match status" value="1"/>
</dbReference>
<dbReference type="InterPro" id="IPR027417">
    <property type="entry name" value="P-loop_NTPase"/>
</dbReference>
<dbReference type="GO" id="GO:0016887">
    <property type="term" value="F:ATP hydrolysis activity"/>
    <property type="evidence" value="ECO:0007669"/>
    <property type="project" value="InterPro"/>
</dbReference>
<evidence type="ECO:0000256" key="5">
    <source>
        <dbReference type="ARBA" id="ARBA00022967"/>
    </source>
</evidence>
<dbReference type="InterPro" id="IPR003593">
    <property type="entry name" value="AAA+_ATPase"/>
</dbReference>
<dbReference type="EMBL" id="RBIL01000002">
    <property type="protein sequence ID" value="RKQ86729.1"/>
    <property type="molecule type" value="Genomic_DNA"/>
</dbReference>
<evidence type="ECO:0000313" key="8">
    <source>
        <dbReference type="EMBL" id="RKQ86729.1"/>
    </source>
</evidence>
<keyword evidence="3" id="KW-0547">Nucleotide-binding</keyword>
<evidence type="ECO:0000256" key="2">
    <source>
        <dbReference type="ARBA" id="ARBA00022475"/>
    </source>
</evidence>
<dbReference type="GO" id="GO:0055052">
    <property type="term" value="C:ATP-binding cassette (ABC) transporter complex, substrate-binding subunit-containing"/>
    <property type="evidence" value="ECO:0007669"/>
    <property type="project" value="TreeGrafter"/>
</dbReference>
<dbReference type="OrthoDB" id="7838608at2"/>
<dbReference type="AlphaFoldDB" id="A0A660L1C8"/>
<dbReference type="SUPFAM" id="SSF52540">
    <property type="entry name" value="P-loop containing nucleoside triphosphate hydrolases"/>
    <property type="match status" value="1"/>
</dbReference>
<dbReference type="CDD" id="cd03301">
    <property type="entry name" value="ABC_MalK_N"/>
    <property type="match status" value="1"/>
</dbReference>
<dbReference type="InterPro" id="IPR008995">
    <property type="entry name" value="Mo/tungstate-bd_C_term_dom"/>
</dbReference>
<dbReference type="PANTHER" id="PTHR43875">
    <property type="entry name" value="MALTODEXTRIN IMPORT ATP-BINDING PROTEIN MSMX"/>
    <property type="match status" value="1"/>
</dbReference>
<evidence type="ECO:0000313" key="9">
    <source>
        <dbReference type="Proteomes" id="UP000278962"/>
    </source>
</evidence>
<keyword evidence="2" id="KW-1003">Cell membrane</keyword>
<dbReference type="PANTHER" id="PTHR43875:SF15">
    <property type="entry name" value="TREHALOSE IMPORT ATP-BINDING PROTEIN SUGC"/>
    <property type="match status" value="1"/>
</dbReference>
<evidence type="ECO:0000259" key="7">
    <source>
        <dbReference type="PROSITE" id="PS50893"/>
    </source>
</evidence>
<comment type="caution">
    <text evidence="8">The sequence shown here is derived from an EMBL/GenBank/DDBJ whole genome shotgun (WGS) entry which is preliminary data.</text>
</comment>
<dbReference type="GO" id="GO:0140359">
    <property type="term" value="F:ABC-type transporter activity"/>
    <property type="evidence" value="ECO:0007669"/>
    <property type="project" value="InterPro"/>
</dbReference>
<dbReference type="SMART" id="SM00382">
    <property type="entry name" value="AAA"/>
    <property type="match status" value="1"/>
</dbReference>
<dbReference type="GO" id="GO:0008643">
    <property type="term" value="P:carbohydrate transport"/>
    <property type="evidence" value="ECO:0007669"/>
    <property type="project" value="InterPro"/>
</dbReference>
<dbReference type="InterPro" id="IPR047641">
    <property type="entry name" value="ABC_transpr_MalK/UgpC-like"/>
</dbReference>
<dbReference type="InterPro" id="IPR017871">
    <property type="entry name" value="ABC_transporter-like_CS"/>
</dbReference>
<name>A0A660L1C8_9ACTN</name>
<dbReference type="Gene3D" id="2.40.50.140">
    <property type="entry name" value="Nucleic acid-binding proteins"/>
    <property type="match status" value="1"/>
</dbReference>
<dbReference type="GO" id="GO:0005524">
    <property type="term" value="F:ATP binding"/>
    <property type="evidence" value="ECO:0007669"/>
    <property type="project" value="UniProtKB-KW"/>
</dbReference>
<sequence length="354" mass="38549">MAEVLVKKLHKAFPDGTVAVEELNLEIKDGELFVMLGPSGCGKTTTLRCIAGLEEETSGEIRIGDEVVSGLRPSQRDIAMVFQFYALYPHLSVKENMAFPLRAANRPESEVEERVAEAARMLQLEPYLTRRPSKLSGGEQQRVALGRAMVRHPKAFLMDEPLTNLDAELRADMRAEVKHLQQRLGATMVYVTHDQTEAMALGDRIAIMNKGNLEQLGAPMEVYNRPASLFAARFIGSPPMNLIDAEVTNGHLTAAGDLKIKAPEGLTRGQKVIAGVRPEGLTVSDGGEGVRGRVVSKEALGDETIYVVDCEAGLFHVRMPATARFEEEQVVAVRHVGAAPPAYDPTSEKVVSAP</sequence>
<reference evidence="8 9" key="1">
    <citation type="submission" date="2018-10" db="EMBL/GenBank/DDBJ databases">
        <title>Genomic Encyclopedia of Archaeal and Bacterial Type Strains, Phase II (KMG-II): from individual species to whole genera.</title>
        <authorList>
            <person name="Goeker M."/>
        </authorList>
    </citation>
    <scope>NUCLEOTIDE SEQUENCE [LARGE SCALE GENOMIC DNA]</scope>
    <source>
        <strain evidence="8 9">DSM 14954</strain>
    </source>
</reference>
<keyword evidence="5" id="KW-1278">Translocase</keyword>
<organism evidence="8 9">
    <name type="scientific">Solirubrobacter pauli</name>
    <dbReference type="NCBI Taxonomy" id="166793"/>
    <lineage>
        <taxon>Bacteria</taxon>
        <taxon>Bacillati</taxon>
        <taxon>Actinomycetota</taxon>
        <taxon>Thermoleophilia</taxon>
        <taxon>Solirubrobacterales</taxon>
        <taxon>Solirubrobacteraceae</taxon>
        <taxon>Solirubrobacter</taxon>
    </lineage>
</organism>
<accession>A0A660L1C8</accession>
<evidence type="ECO:0000256" key="6">
    <source>
        <dbReference type="ARBA" id="ARBA00023136"/>
    </source>
</evidence>
<protein>
    <submittedName>
        <fullName evidence="8">Carbohydrate ABC transporter ATP-binding protein (CUT1 family)</fullName>
    </submittedName>
</protein>
<gene>
    <name evidence="8" type="ORF">C8N24_4744</name>
</gene>
<dbReference type="FunFam" id="3.40.50.300:FF:000042">
    <property type="entry name" value="Maltose/maltodextrin ABC transporter, ATP-binding protein"/>
    <property type="match status" value="1"/>
</dbReference>
<dbReference type="Pfam" id="PF17912">
    <property type="entry name" value="OB_MalK"/>
    <property type="match status" value="1"/>
</dbReference>
<dbReference type="PROSITE" id="PS00211">
    <property type="entry name" value="ABC_TRANSPORTER_1"/>
    <property type="match status" value="1"/>
</dbReference>
<evidence type="ECO:0000256" key="1">
    <source>
        <dbReference type="ARBA" id="ARBA00022448"/>
    </source>
</evidence>
<keyword evidence="9" id="KW-1185">Reference proteome</keyword>